<comment type="subcellular location">
    <subcellularLocation>
        <location evidence="2">Membrane</location>
        <topology evidence="2">Multi-pass membrane protein</topology>
    </subcellularLocation>
</comment>
<keyword evidence="7" id="KW-0249">Electron transport</keyword>
<dbReference type="InterPro" id="IPR006593">
    <property type="entry name" value="Cyt_b561/ferric_Rdtase_TM"/>
</dbReference>
<dbReference type="Gene3D" id="1.20.120.1770">
    <property type="match status" value="1"/>
</dbReference>
<dbReference type="InterPro" id="IPR043205">
    <property type="entry name" value="CYB561/CYBRD1-like"/>
</dbReference>
<evidence type="ECO:0000256" key="6">
    <source>
        <dbReference type="ARBA" id="ARBA00022723"/>
    </source>
</evidence>
<keyword evidence="3" id="KW-0813">Transport</keyword>
<keyword evidence="6" id="KW-0479">Metal-binding</keyword>
<evidence type="ECO:0000259" key="12">
    <source>
        <dbReference type="PROSITE" id="PS50939"/>
    </source>
</evidence>
<dbReference type="EMBL" id="MNCJ02000323">
    <property type="protein sequence ID" value="KAF5795343.1"/>
    <property type="molecule type" value="Genomic_DNA"/>
</dbReference>
<evidence type="ECO:0000256" key="5">
    <source>
        <dbReference type="ARBA" id="ARBA00022692"/>
    </source>
</evidence>
<name>A0A9K3IED1_HELAN</name>
<evidence type="ECO:0000256" key="7">
    <source>
        <dbReference type="ARBA" id="ARBA00022982"/>
    </source>
</evidence>
<reference evidence="13" key="2">
    <citation type="submission" date="2020-06" db="EMBL/GenBank/DDBJ databases">
        <title>Helianthus annuus Genome sequencing and assembly Release 2.</title>
        <authorList>
            <person name="Gouzy J."/>
            <person name="Langlade N."/>
            <person name="Munos S."/>
        </authorList>
    </citation>
    <scope>NUCLEOTIDE SEQUENCE</scope>
    <source>
        <tissue evidence="13">Leaves</tissue>
    </source>
</reference>
<dbReference type="Gramene" id="mRNA:HanXRQr2_Chr08g0338531">
    <property type="protein sequence ID" value="CDS:HanXRQr2_Chr08g0338531.1"/>
    <property type="gene ID" value="HanXRQr2_Chr08g0338531"/>
</dbReference>
<keyword evidence="8 11" id="KW-1133">Transmembrane helix</keyword>
<dbReference type="Pfam" id="PF03188">
    <property type="entry name" value="Cytochrom_B561"/>
    <property type="match status" value="1"/>
</dbReference>
<proteinExistence type="predicted"/>
<dbReference type="Proteomes" id="UP000215914">
    <property type="component" value="Unassembled WGS sequence"/>
</dbReference>
<keyword evidence="10 11" id="KW-0472">Membrane</keyword>
<sequence>MIELRYHFHNFFSKNIYLSTENRCIANLQWLLGFFTFFYPRAESTTRANMAPWHAFFGIVLFFMTIVTAETGLTQKFIFQGLLRSQEALMINFTGLLILLFGIFVGLSVILPRRNY</sequence>
<evidence type="ECO:0000313" key="14">
    <source>
        <dbReference type="Proteomes" id="UP000215914"/>
    </source>
</evidence>
<evidence type="ECO:0000256" key="10">
    <source>
        <dbReference type="ARBA" id="ARBA00023136"/>
    </source>
</evidence>
<feature type="transmembrane region" description="Helical" evidence="11">
    <location>
        <begin position="51"/>
        <end position="69"/>
    </location>
</feature>
<evidence type="ECO:0000256" key="2">
    <source>
        <dbReference type="ARBA" id="ARBA00004141"/>
    </source>
</evidence>
<keyword evidence="14" id="KW-1185">Reference proteome</keyword>
<dbReference type="GO" id="GO:0016491">
    <property type="term" value="F:oxidoreductase activity"/>
    <property type="evidence" value="ECO:0000318"/>
    <property type="project" value="GO_Central"/>
</dbReference>
<evidence type="ECO:0000256" key="8">
    <source>
        <dbReference type="ARBA" id="ARBA00022989"/>
    </source>
</evidence>
<evidence type="ECO:0000256" key="1">
    <source>
        <dbReference type="ARBA" id="ARBA00001970"/>
    </source>
</evidence>
<protein>
    <submittedName>
        <fullName evidence="13">Ascorbate ferrireductase (Transmembrane)</fullName>
    </submittedName>
</protein>
<evidence type="ECO:0000256" key="3">
    <source>
        <dbReference type="ARBA" id="ARBA00022448"/>
    </source>
</evidence>
<feature type="domain" description="Cytochrome b561" evidence="12">
    <location>
        <begin position="1"/>
        <end position="110"/>
    </location>
</feature>
<feature type="transmembrane region" description="Helical" evidence="11">
    <location>
        <begin position="89"/>
        <end position="111"/>
    </location>
</feature>
<dbReference type="PROSITE" id="PS50939">
    <property type="entry name" value="CYTOCHROME_B561"/>
    <property type="match status" value="1"/>
</dbReference>
<keyword evidence="4" id="KW-0349">Heme</keyword>
<comment type="cofactor">
    <cofactor evidence="1">
        <name>heme b</name>
        <dbReference type="ChEBI" id="CHEBI:60344"/>
    </cofactor>
</comment>
<organism evidence="13 14">
    <name type="scientific">Helianthus annuus</name>
    <name type="common">Common sunflower</name>
    <dbReference type="NCBI Taxonomy" id="4232"/>
    <lineage>
        <taxon>Eukaryota</taxon>
        <taxon>Viridiplantae</taxon>
        <taxon>Streptophyta</taxon>
        <taxon>Embryophyta</taxon>
        <taxon>Tracheophyta</taxon>
        <taxon>Spermatophyta</taxon>
        <taxon>Magnoliopsida</taxon>
        <taxon>eudicotyledons</taxon>
        <taxon>Gunneridae</taxon>
        <taxon>Pentapetalae</taxon>
        <taxon>asterids</taxon>
        <taxon>campanulids</taxon>
        <taxon>Asterales</taxon>
        <taxon>Asteraceae</taxon>
        <taxon>Asteroideae</taxon>
        <taxon>Heliantheae alliance</taxon>
        <taxon>Heliantheae</taxon>
        <taxon>Helianthus</taxon>
    </lineage>
</organism>
<gene>
    <name evidence="13" type="ORF">HanXRQr2_Chr08g0338531</name>
</gene>
<evidence type="ECO:0000256" key="9">
    <source>
        <dbReference type="ARBA" id="ARBA00023004"/>
    </source>
</evidence>
<accession>A0A9K3IED1</accession>
<dbReference type="PANTHER" id="PTHR10106:SF43">
    <property type="entry name" value="CYTOCHROME B561 FAMILY PROTEIN, EXPRESSED"/>
    <property type="match status" value="1"/>
</dbReference>
<reference evidence="13" key="1">
    <citation type="journal article" date="2017" name="Nature">
        <title>The sunflower genome provides insights into oil metabolism, flowering and Asterid evolution.</title>
        <authorList>
            <person name="Badouin H."/>
            <person name="Gouzy J."/>
            <person name="Grassa C.J."/>
            <person name="Murat F."/>
            <person name="Staton S.E."/>
            <person name="Cottret L."/>
            <person name="Lelandais-Briere C."/>
            <person name="Owens G.L."/>
            <person name="Carrere S."/>
            <person name="Mayjonade B."/>
            <person name="Legrand L."/>
            <person name="Gill N."/>
            <person name="Kane N.C."/>
            <person name="Bowers J.E."/>
            <person name="Hubner S."/>
            <person name="Bellec A."/>
            <person name="Berard A."/>
            <person name="Berges H."/>
            <person name="Blanchet N."/>
            <person name="Boniface M.C."/>
            <person name="Brunel D."/>
            <person name="Catrice O."/>
            <person name="Chaidir N."/>
            <person name="Claudel C."/>
            <person name="Donnadieu C."/>
            <person name="Faraut T."/>
            <person name="Fievet G."/>
            <person name="Helmstetter N."/>
            <person name="King M."/>
            <person name="Knapp S.J."/>
            <person name="Lai Z."/>
            <person name="Le Paslier M.C."/>
            <person name="Lippi Y."/>
            <person name="Lorenzon L."/>
            <person name="Mandel J.R."/>
            <person name="Marage G."/>
            <person name="Marchand G."/>
            <person name="Marquand E."/>
            <person name="Bret-Mestries E."/>
            <person name="Morien E."/>
            <person name="Nambeesan S."/>
            <person name="Nguyen T."/>
            <person name="Pegot-Espagnet P."/>
            <person name="Pouilly N."/>
            <person name="Raftis F."/>
            <person name="Sallet E."/>
            <person name="Schiex T."/>
            <person name="Thomas J."/>
            <person name="Vandecasteele C."/>
            <person name="Vares D."/>
            <person name="Vear F."/>
            <person name="Vautrin S."/>
            <person name="Crespi M."/>
            <person name="Mangin B."/>
            <person name="Burke J.M."/>
            <person name="Salse J."/>
            <person name="Munos S."/>
            <person name="Vincourt P."/>
            <person name="Rieseberg L.H."/>
            <person name="Langlade N.B."/>
        </authorList>
    </citation>
    <scope>NUCLEOTIDE SEQUENCE</scope>
    <source>
        <tissue evidence="13">Leaves</tissue>
    </source>
</reference>
<evidence type="ECO:0000313" key="13">
    <source>
        <dbReference type="EMBL" id="KAF5795343.1"/>
    </source>
</evidence>
<dbReference type="AlphaFoldDB" id="A0A9K3IED1"/>
<comment type="caution">
    <text evidence="13">The sequence shown here is derived from an EMBL/GenBank/DDBJ whole genome shotgun (WGS) entry which is preliminary data.</text>
</comment>
<keyword evidence="9" id="KW-0408">Iron</keyword>
<keyword evidence="5 11" id="KW-0812">Transmembrane</keyword>
<dbReference type="GO" id="GO:0016020">
    <property type="term" value="C:membrane"/>
    <property type="evidence" value="ECO:0007669"/>
    <property type="project" value="UniProtKB-SubCell"/>
</dbReference>
<dbReference type="GO" id="GO:0046872">
    <property type="term" value="F:metal ion binding"/>
    <property type="evidence" value="ECO:0007669"/>
    <property type="project" value="UniProtKB-KW"/>
</dbReference>
<dbReference type="PANTHER" id="PTHR10106">
    <property type="entry name" value="CYTOCHROME B561-RELATED"/>
    <property type="match status" value="1"/>
</dbReference>
<evidence type="ECO:0000256" key="11">
    <source>
        <dbReference type="SAM" id="Phobius"/>
    </source>
</evidence>
<evidence type="ECO:0000256" key="4">
    <source>
        <dbReference type="ARBA" id="ARBA00022617"/>
    </source>
</evidence>